<sequence>MLRAKNEHRDYSLSSMSTQPLEIYRDRHLSGSRTLELFEDKITVSGYEAFKSNFKIDVPLNALETKSGHIQVRENTGLLGLVSFGGGVYLMVDWTKYADFTTKPGFWVGAIFSLLGLYLLLRALRRVEHAIFYTPAGVARLGIRRSGPDKERFHAFVDRVTAQISACRALSETKAAPTNL</sequence>
<protein>
    <submittedName>
        <fullName evidence="2">Uncharacterized protein</fullName>
    </submittedName>
</protein>
<gene>
    <name evidence="2" type="ORF">DES53_10262</name>
</gene>
<accession>A0A366HPV9</accession>
<dbReference type="AlphaFoldDB" id="A0A366HPV9"/>
<proteinExistence type="predicted"/>
<evidence type="ECO:0000313" key="2">
    <source>
        <dbReference type="EMBL" id="RBP45680.1"/>
    </source>
</evidence>
<feature type="transmembrane region" description="Helical" evidence="1">
    <location>
        <begin position="76"/>
        <end position="92"/>
    </location>
</feature>
<dbReference type="Proteomes" id="UP000253426">
    <property type="component" value="Unassembled WGS sequence"/>
</dbReference>
<evidence type="ECO:0000256" key="1">
    <source>
        <dbReference type="SAM" id="Phobius"/>
    </source>
</evidence>
<comment type="caution">
    <text evidence="2">The sequence shown here is derived from an EMBL/GenBank/DDBJ whole genome shotgun (WGS) entry which is preliminary data.</text>
</comment>
<dbReference type="EMBL" id="QNRR01000002">
    <property type="protein sequence ID" value="RBP45680.1"/>
    <property type="molecule type" value="Genomic_DNA"/>
</dbReference>
<feature type="transmembrane region" description="Helical" evidence="1">
    <location>
        <begin position="104"/>
        <end position="121"/>
    </location>
</feature>
<keyword evidence="1" id="KW-1133">Transmembrane helix</keyword>
<keyword evidence="1" id="KW-0472">Membrane</keyword>
<name>A0A366HPV9_9BACT</name>
<keyword evidence="1" id="KW-0812">Transmembrane</keyword>
<keyword evidence="3" id="KW-1185">Reference proteome</keyword>
<reference evidence="2 3" key="1">
    <citation type="submission" date="2018-06" db="EMBL/GenBank/DDBJ databases">
        <title>Genomic Encyclopedia of Type Strains, Phase IV (KMG-IV): sequencing the most valuable type-strain genomes for metagenomic binning, comparative biology and taxonomic classification.</title>
        <authorList>
            <person name="Goeker M."/>
        </authorList>
    </citation>
    <scope>NUCLEOTIDE SEQUENCE [LARGE SCALE GENOMIC DNA]</scope>
    <source>
        <strain evidence="2 3">DSM 25532</strain>
    </source>
</reference>
<evidence type="ECO:0000313" key="3">
    <source>
        <dbReference type="Proteomes" id="UP000253426"/>
    </source>
</evidence>
<organism evidence="2 3">
    <name type="scientific">Roseimicrobium gellanilyticum</name>
    <dbReference type="NCBI Taxonomy" id="748857"/>
    <lineage>
        <taxon>Bacteria</taxon>
        <taxon>Pseudomonadati</taxon>
        <taxon>Verrucomicrobiota</taxon>
        <taxon>Verrucomicrobiia</taxon>
        <taxon>Verrucomicrobiales</taxon>
        <taxon>Verrucomicrobiaceae</taxon>
        <taxon>Roseimicrobium</taxon>
    </lineage>
</organism>